<sequence>MDVVECTLNDVKLITPKVYHDSRGFFLESFNHRKYEDILGSHHFVQDNTSFSFKNVLRGMHFQKHNPQGKLIQVMSGSIYDVIIDLRKNSSTYLCWEGFYLDGETHKQLWIPPGFAHGFLTLSEHVYFSYKCTEYYNPSDECCLIWNDPLINIEWPISEDNLIISEKDSNGLFIKELLEV</sequence>
<dbReference type="NCBIfam" id="TIGR01221">
    <property type="entry name" value="rmlC"/>
    <property type="match status" value="1"/>
</dbReference>
<dbReference type="Gene3D" id="2.60.120.10">
    <property type="entry name" value="Jelly Rolls"/>
    <property type="match status" value="1"/>
</dbReference>
<dbReference type="CDD" id="cd00438">
    <property type="entry name" value="cupin_RmlC"/>
    <property type="match status" value="1"/>
</dbReference>
<evidence type="ECO:0000256" key="1">
    <source>
        <dbReference type="ARBA" id="ARBA00001298"/>
    </source>
</evidence>
<reference evidence="8" key="1">
    <citation type="submission" date="2024-02" db="EMBL/GenBank/DDBJ databases">
        <authorList>
            <consortium name="Clinical and Environmental Microbiology Branch: Whole genome sequencing antimicrobial resistance pathogens in the healthcare setting"/>
        </authorList>
    </citation>
    <scope>NUCLEOTIDE SEQUENCE</scope>
    <source>
        <strain evidence="8">2023GN-00102</strain>
    </source>
</reference>
<dbReference type="GO" id="GO:0008830">
    <property type="term" value="F:dTDP-4-dehydrorhamnose 3,5-epimerase activity"/>
    <property type="evidence" value="ECO:0007669"/>
    <property type="project" value="UniProtKB-UniRule"/>
</dbReference>
<dbReference type="PANTHER" id="PTHR21047:SF2">
    <property type="entry name" value="THYMIDINE DIPHOSPHO-4-KETO-RHAMNOSE 3,5-EPIMERASE"/>
    <property type="match status" value="1"/>
</dbReference>
<name>A0AAI9HD45_CITFR</name>
<dbReference type="EC" id="5.1.3.13" evidence="3 7"/>
<evidence type="ECO:0000256" key="6">
    <source>
        <dbReference type="PIRSR" id="PIRSR600888-3"/>
    </source>
</evidence>
<evidence type="ECO:0000256" key="4">
    <source>
        <dbReference type="ARBA" id="ARBA00019595"/>
    </source>
</evidence>
<gene>
    <name evidence="8" type="primary">rfbC</name>
    <name evidence="8" type="ORF">PQQ21_000321</name>
</gene>
<comment type="function">
    <text evidence="2 7">Catalyzes the epimerization of the C3' and C5'positions of dTDP-6-deoxy-D-xylo-4-hexulose, forming dTDP-6-deoxy-L-lyxo-4-hexulose.</text>
</comment>
<dbReference type="InterPro" id="IPR014710">
    <property type="entry name" value="RmlC-like_jellyroll"/>
</dbReference>
<comment type="similarity">
    <text evidence="7">Belongs to the dTDP-4-dehydrorhamnose 3,5-epimerase family.</text>
</comment>
<evidence type="ECO:0000256" key="5">
    <source>
        <dbReference type="PIRSR" id="PIRSR600888-1"/>
    </source>
</evidence>
<accession>A0AAI9HD45</accession>
<feature type="site" description="Participates in a stacking interaction with the thymidine ring of dTDP-4-oxo-6-deoxyglucose" evidence="6">
    <location>
        <position position="136"/>
    </location>
</feature>
<dbReference type="GO" id="GO:0019305">
    <property type="term" value="P:dTDP-rhamnose biosynthetic process"/>
    <property type="evidence" value="ECO:0007669"/>
    <property type="project" value="UniProtKB-UniRule"/>
</dbReference>
<dbReference type="PANTHER" id="PTHR21047">
    <property type="entry name" value="DTDP-6-DEOXY-D-GLUCOSE-3,5 EPIMERASE"/>
    <property type="match status" value="1"/>
</dbReference>
<evidence type="ECO:0000256" key="2">
    <source>
        <dbReference type="ARBA" id="ARBA00001997"/>
    </source>
</evidence>
<keyword evidence="7 8" id="KW-0413">Isomerase</keyword>
<feature type="active site" description="Proton acceptor" evidence="5">
    <location>
        <position position="61"/>
    </location>
</feature>
<dbReference type="AlphaFoldDB" id="A0AAI9HD45"/>
<comment type="caution">
    <text evidence="8">The sequence shown here is derived from an EMBL/GenBank/DDBJ whole genome shotgun (WGS) entry which is preliminary data.</text>
</comment>
<dbReference type="InterPro" id="IPR011051">
    <property type="entry name" value="RmlC_Cupin_sf"/>
</dbReference>
<comment type="pathway">
    <text evidence="7">Carbohydrate biosynthesis; dTDP-L-rhamnose biosynthesis.</text>
</comment>
<dbReference type="EMBL" id="ABKLER030000001">
    <property type="protein sequence ID" value="EMN4143131.1"/>
    <property type="molecule type" value="Genomic_DNA"/>
</dbReference>
<evidence type="ECO:0000313" key="8">
    <source>
        <dbReference type="EMBL" id="EMN4143131.1"/>
    </source>
</evidence>
<dbReference type="GO" id="GO:0000271">
    <property type="term" value="P:polysaccharide biosynthetic process"/>
    <property type="evidence" value="ECO:0007669"/>
    <property type="project" value="TreeGrafter"/>
</dbReference>
<evidence type="ECO:0000256" key="3">
    <source>
        <dbReference type="ARBA" id="ARBA00012098"/>
    </source>
</evidence>
<comment type="catalytic activity">
    <reaction evidence="1 7">
        <text>dTDP-4-dehydro-6-deoxy-alpha-D-glucose = dTDP-4-dehydro-beta-L-rhamnose</text>
        <dbReference type="Rhea" id="RHEA:16969"/>
        <dbReference type="ChEBI" id="CHEBI:57649"/>
        <dbReference type="ChEBI" id="CHEBI:62830"/>
        <dbReference type="EC" id="5.1.3.13"/>
    </reaction>
</comment>
<dbReference type="Pfam" id="PF00908">
    <property type="entry name" value="dTDP_sugar_isom"/>
    <property type="match status" value="1"/>
</dbReference>
<evidence type="ECO:0000256" key="7">
    <source>
        <dbReference type="RuleBase" id="RU364069"/>
    </source>
</evidence>
<organism evidence="8">
    <name type="scientific">Citrobacter freundii</name>
    <dbReference type="NCBI Taxonomy" id="546"/>
    <lineage>
        <taxon>Bacteria</taxon>
        <taxon>Pseudomonadati</taxon>
        <taxon>Pseudomonadota</taxon>
        <taxon>Gammaproteobacteria</taxon>
        <taxon>Enterobacterales</taxon>
        <taxon>Enterobacteriaceae</taxon>
        <taxon>Citrobacter</taxon>
        <taxon>Citrobacter freundii complex</taxon>
    </lineage>
</organism>
<dbReference type="GO" id="GO:0005829">
    <property type="term" value="C:cytosol"/>
    <property type="evidence" value="ECO:0007669"/>
    <property type="project" value="TreeGrafter"/>
</dbReference>
<proteinExistence type="inferred from homology"/>
<dbReference type="SUPFAM" id="SSF51182">
    <property type="entry name" value="RmlC-like cupins"/>
    <property type="match status" value="1"/>
</dbReference>
<protein>
    <recommendedName>
        <fullName evidence="4 7">dTDP-4-dehydrorhamnose 3,5-epimerase</fullName>
        <ecNumber evidence="3 7">5.1.3.13</ecNumber>
    </recommendedName>
    <alternativeName>
        <fullName evidence="7">Thymidine diphospho-4-keto-rhamnose 3,5-epimerase</fullName>
    </alternativeName>
</protein>
<dbReference type="InterPro" id="IPR000888">
    <property type="entry name" value="RmlC-like"/>
</dbReference>
<comment type="subunit">
    <text evidence="7">Homodimer.</text>
</comment>
<feature type="active site" description="Proton donor" evidence="5">
    <location>
        <position position="130"/>
    </location>
</feature>
<dbReference type="RefSeq" id="WP_142710196.1">
    <property type="nucleotide sequence ID" value="NZ_CAXOME010000001.1"/>
</dbReference>